<protein>
    <submittedName>
        <fullName evidence="1">Uncharacterized protein</fullName>
    </submittedName>
</protein>
<accession>A0ABD8B2Z9</accession>
<organism evidence="1 2">
    <name type="scientific">Paenibacillus amylolyticus</name>
    <dbReference type="NCBI Taxonomy" id="1451"/>
    <lineage>
        <taxon>Bacteria</taxon>
        <taxon>Bacillati</taxon>
        <taxon>Bacillota</taxon>
        <taxon>Bacilli</taxon>
        <taxon>Bacillales</taxon>
        <taxon>Paenibacillaceae</taxon>
        <taxon>Paenibacillus</taxon>
    </lineage>
</organism>
<dbReference type="AlphaFoldDB" id="A0ABD8B2Z9"/>
<keyword evidence="1" id="KW-0614">Plasmid</keyword>
<reference evidence="1 2" key="1">
    <citation type="submission" date="2024-02" db="EMBL/GenBank/DDBJ databases">
        <title>Complete sequences of two Paenibacillus sp. strains and one Lysinibacillus strain isolated from the environment on STAA medium highlight biotechnological potential.</title>
        <authorList>
            <person name="Attere S.A."/>
            <person name="Piche L.C."/>
            <person name="Intertaglia L."/>
            <person name="Lami R."/>
            <person name="Charette S.J."/>
            <person name="Vincent A.T."/>
        </authorList>
    </citation>
    <scope>NUCLEOTIDE SEQUENCE [LARGE SCALE GENOMIC DNA]</scope>
    <source>
        <strain evidence="1 2">Y5S-7</strain>
        <plasmid evidence="1 2">pY5S7-2</plasmid>
    </source>
</reference>
<dbReference type="EMBL" id="CP145894">
    <property type="protein sequence ID" value="WWP24134.1"/>
    <property type="molecule type" value="Genomic_DNA"/>
</dbReference>
<dbReference type="RefSeq" id="WP_338709224.1">
    <property type="nucleotide sequence ID" value="NZ_CP145894.1"/>
</dbReference>
<dbReference type="Proteomes" id="UP001364764">
    <property type="component" value="Plasmid pY5S7-2"/>
</dbReference>
<sequence length="73" mass="8319">MELNERIKKESLISLDPIKTIAGLKEVLTAQIADAHQQIQELAYKTDAESDKLRVTYSEKIQWATNLLTRCSD</sequence>
<evidence type="ECO:0000313" key="1">
    <source>
        <dbReference type="EMBL" id="WWP24134.1"/>
    </source>
</evidence>
<evidence type="ECO:0000313" key="2">
    <source>
        <dbReference type="Proteomes" id="UP001364764"/>
    </source>
</evidence>
<geneLocation type="plasmid" evidence="1 2">
    <name>pY5S7-2</name>
</geneLocation>
<proteinExistence type="predicted"/>
<name>A0ABD8B2Z9_PAEAM</name>
<dbReference type="GeneID" id="93480235"/>
<gene>
    <name evidence="1" type="ORF">V6668_32180</name>
</gene>